<dbReference type="Proteomes" id="UP000626026">
    <property type="component" value="Unassembled WGS sequence"/>
</dbReference>
<dbReference type="Pfam" id="PF03692">
    <property type="entry name" value="CxxCxxCC"/>
    <property type="match status" value="1"/>
</dbReference>
<dbReference type="NCBIfam" id="NF003507">
    <property type="entry name" value="PRK05170.2-5"/>
    <property type="match status" value="1"/>
</dbReference>
<dbReference type="HAMAP" id="MF_00676">
    <property type="entry name" value="UPF0260"/>
    <property type="match status" value="1"/>
</dbReference>
<dbReference type="EMBL" id="JACTVA010000032">
    <property type="protein sequence ID" value="MBC9208448.1"/>
    <property type="molecule type" value="Genomic_DNA"/>
</dbReference>
<evidence type="ECO:0000313" key="3">
    <source>
        <dbReference type="EMBL" id="MBC9208448.1"/>
    </source>
</evidence>
<keyword evidence="4" id="KW-1185">Reference proteome</keyword>
<dbReference type="InterPro" id="IPR005358">
    <property type="entry name" value="Puta_zinc/iron-chelating_dom"/>
</dbReference>
<feature type="compositionally biased region" description="Basic and acidic residues" evidence="2">
    <location>
        <begin position="132"/>
        <end position="142"/>
    </location>
</feature>
<organism evidence="3 4">
    <name type="scientific">Teichococcus aerophilus</name>
    <dbReference type="NCBI Taxonomy" id="1224513"/>
    <lineage>
        <taxon>Bacteria</taxon>
        <taxon>Pseudomonadati</taxon>
        <taxon>Pseudomonadota</taxon>
        <taxon>Alphaproteobacteria</taxon>
        <taxon>Acetobacterales</taxon>
        <taxon>Roseomonadaceae</taxon>
        <taxon>Roseomonas</taxon>
    </lineage>
</organism>
<dbReference type="NCBIfam" id="NF003501">
    <property type="entry name" value="PRK05170.1-5"/>
    <property type="match status" value="1"/>
</dbReference>
<dbReference type="InterPro" id="IPR008228">
    <property type="entry name" value="UCP006173"/>
</dbReference>
<name>A0ABR7RQ13_9PROT</name>
<dbReference type="PIRSF" id="PIRSF006173">
    <property type="entry name" value="UCP006173"/>
    <property type="match status" value="1"/>
</dbReference>
<comment type="similarity">
    <text evidence="1">Belongs to the UPF0260 family.</text>
</comment>
<feature type="region of interest" description="Disordered" evidence="2">
    <location>
        <begin position="117"/>
        <end position="171"/>
    </location>
</feature>
<sequence length="171" mass="19083">MSDAPPFWKTKTLKQMSRGEWESLCDGCGRCCLHKLRDEETEELVWTTVACRLLDTQSCQCKDYPNRRDHVPDCVKLTPKKVATIDWLPPSCAYRLVAEGQDLPWWHPLVSGDAETVHSSGASVRGGAVPERQARDLEDHIADWPGEWPSPPSAARPRLAGLPVPTPRKGS</sequence>
<reference evidence="3 4" key="1">
    <citation type="journal article" date="2013" name="Int. J. Syst. Evol. Microbiol.">
        <title>Roseomonas aerophila sp. nov., isolated from air.</title>
        <authorList>
            <person name="Kim S.J."/>
            <person name="Weon H.Y."/>
            <person name="Ahn J.H."/>
            <person name="Hong S.B."/>
            <person name="Seok S.J."/>
            <person name="Whang K.S."/>
            <person name="Kwon S.W."/>
        </authorList>
    </citation>
    <scope>NUCLEOTIDE SEQUENCE [LARGE SCALE GENOMIC DNA]</scope>
    <source>
        <strain evidence="3 4">NBRC 108923</strain>
    </source>
</reference>
<dbReference type="PANTHER" id="PTHR37421">
    <property type="entry name" value="UPF0260 PROTEIN YCGN"/>
    <property type="match status" value="1"/>
</dbReference>
<evidence type="ECO:0000256" key="2">
    <source>
        <dbReference type="SAM" id="MobiDB-lite"/>
    </source>
</evidence>
<evidence type="ECO:0000256" key="1">
    <source>
        <dbReference type="HAMAP-Rule" id="MF_00676"/>
    </source>
</evidence>
<accession>A0ABR7RQ13</accession>
<comment type="caution">
    <text evidence="3">The sequence shown here is derived from an EMBL/GenBank/DDBJ whole genome shotgun (WGS) entry which is preliminary data.</text>
</comment>
<dbReference type="RefSeq" id="WP_187785602.1">
    <property type="nucleotide sequence ID" value="NZ_JACTVA010000032.1"/>
</dbReference>
<evidence type="ECO:0000313" key="4">
    <source>
        <dbReference type="Proteomes" id="UP000626026"/>
    </source>
</evidence>
<gene>
    <name evidence="3" type="ORF">IBL26_16495</name>
</gene>
<dbReference type="PANTHER" id="PTHR37421:SF1">
    <property type="entry name" value="UPF0260 PROTEIN YCGN"/>
    <property type="match status" value="1"/>
</dbReference>
<proteinExistence type="inferred from homology"/>
<protein>
    <recommendedName>
        <fullName evidence="1">UPF0260 protein IBL26_16495</fullName>
    </recommendedName>
</protein>